<reference evidence="2" key="1">
    <citation type="submission" date="2022-03" db="EMBL/GenBank/DDBJ databases">
        <title>Cryobacterium sp. nov. strain ZS14-85, isolated from Antarctic soil.</title>
        <authorList>
            <person name="Li J."/>
            <person name="Niu G."/>
        </authorList>
    </citation>
    <scope>NUCLEOTIDE SEQUENCE</scope>
    <source>
        <strain evidence="2">ZS14-85</strain>
    </source>
</reference>
<dbReference type="AlphaFoldDB" id="A0AA41UM94"/>
<dbReference type="EMBL" id="JALGAR010000006">
    <property type="protein sequence ID" value="MCI4659616.1"/>
    <property type="molecule type" value="Genomic_DNA"/>
</dbReference>
<feature type="compositionally biased region" description="Basic and acidic residues" evidence="1">
    <location>
        <begin position="46"/>
        <end position="66"/>
    </location>
</feature>
<dbReference type="Proteomes" id="UP001165341">
    <property type="component" value="Unassembled WGS sequence"/>
</dbReference>
<accession>A0AA41UM94</accession>
<keyword evidence="3" id="KW-1185">Reference proteome</keyword>
<feature type="region of interest" description="Disordered" evidence="1">
    <location>
        <begin position="1"/>
        <end position="66"/>
    </location>
</feature>
<name>A0AA41UM94_9MICO</name>
<proteinExistence type="predicted"/>
<gene>
    <name evidence="2" type="ORF">MQH31_17570</name>
</gene>
<comment type="caution">
    <text evidence="2">The sequence shown here is derived from an EMBL/GenBank/DDBJ whole genome shotgun (WGS) entry which is preliminary data.</text>
</comment>
<evidence type="ECO:0000313" key="2">
    <source>
        <dbReference type="EMBL" id="MCI4659616.1"/>
    </source>
</evidence>
<dbReference type="RefSeq" id="WP_243013107.1">
    <property type="nucleotide sequence ID" value="NZ_JALGAR010000006.1"/>
</dbReference>
<protein>
    <submittedName>
        <fullName evidence="2">Uncharacterized protein</fullName>
    </submittedName>
</protein>
<evidence type="ECO:0000313" key="3">
    <source>
        <dbReference type="Proteomes" id="UP001165341"/>
    </source>
</evidence>
<sequence>MSNNQRKMMRSMRAASGGMHDAPLARGLRNSAQMRATKRAAKKQIKTREERAWRDDSSPDPKEAQS</sequence>
<evidence type="ECO:0000256" key="1">
    <source>
        <dbReference type="SAM" id="MobiDB-lite"/>
    </source>
</evidence>
<organism evidence="2 3">
    <name type="scientific">Cryobacterium zhongshanensis</name>
    <dbReference type="NCBI Taxonomy" id="2928153"/>
    <lineage>
        <taxon>Bacteria</taxon>
        <taxon>Bacillati</taxon>
        <taxon>Actinomycetota</taxon>
        <taxon>Actinomycetes</taxon>
        <taxon>Micrococcales</taxon>
        <taxon>Microbacteriaceae</taxon>
        <taxon>Cryobacterium</taxon>
    </lineage>
</organism>
<feature type="compositionally biased region" description="Basic residues" evidence="1">
    <location>
        <begin position="36"/>
        <end position="45"/>
    </location>
</feature>